<dbReference type="OMA" id="DLCGDSH"/>
<evidence type="ECO:0000256" key="6">
    <source>
        <dbReference type="SAM" id="MobiDB-lite"/>
    </source>
</evidence>
<dbReference type="InterPro" id="IPR009091">
    <property type="entry name" value="RCC1/BLIP-II"/>
</dbReference>
<reference evidence="9" key="1">
    <citation type="submission" date="2021-08" db="EMBL/GenBank/DDBJ databases">
        <title>WGS assembly of Ceratopteris richardii.</title>
        <authorList>
            <person name="Marchant D.B."/>
            <person name="Chen G."/>
            <person name="Jenkins J."/>
            <person name="Shu S."/>
            <person name="Leebens-Mack J."/>
            <person name="Grimwood J."/>
            <person name="Schmutz J."/>
            <person name="Soltis P."/>
            <person name="Soltis D."/>
            <person name="Chen Z.-H."/>
        </authorList>
    </citation>
    <scope>NUCLEOTIDE SEQUENCE</scope>
    <source>
        <strain evidence="9">Whitten #5841</strain>
        <tissue evidence="9">Leaf</tissue>
    </source>
</reference>
<dbReference type="EMBL" id="CM035438">
    <property type="protein sequence ID" value="KAH7285069.1"/>
    <property type="molecule type" value="Genomic_DNA"/>
</dbReference>
<dbReference type="PANTHER" id="PTHR46146:SF3">
    <property type="entry name" value="SERINE_THREONINE-PROTEIN KINASE-LIKE PROTEIN CCR3-RELATED"/>
    <property type="match status" value="1"/>
</dbReference>
<dbReference type="Gene3D" id="3.30.200.20">
    <property type="entry name" value="Phosphorylase Kinase, domain 1"/>
    <property type="match status" value="1"/>
</dbReference>
<evidence type="ECO:0000259" key="8">
    <source>
        <dbReference type="PROSITE" id="PS50011"/>
    </source>
</evidence>
<dbReference type="AlphaFoldDB" id="A0A8T2QMB3"/>
<feature type="transmembrane region" description="Helical" evidence="7">
    <location>
        <begin position="443"/>
        <end position="464"/>
    </location>
</feature>
<dbReference type="Pfam" id="PF07714">
    <property type="entry name" value="PK_Tyr_Ser-Thr"/>
    <property type="match status" value="1"/>
</dbReference>
<dbReference type="Gene3D" id="2.130.10.30">
    <property type="entry name" value="Regulator of chromosome condensation 1/beta-lactamase-inhibitor protein II"/>
    <property type="match status" value="2"/>
</dbReference>
<dbReference type="PROSITE" id="PS00108">
    <property type="entry name" value="PROTEIN_KINASE_ST"/>
    <property type="match status" value="1"/>
</dbReference>
<protein>
    <recommendedName>
        <fullName evidence="8">Protein kinase domain-containing protein</fullName>
    </recommendedName>
</protein>
<evidence type="ECO:0000256" key="5">
    <source>
        <dbReference type="ARBA" id="ARBA00022840"/>
    </source>
</evidence>
<comment type="caution">
    <text evidence="9">The sequence shown here is derived from an EMBL/GenBank/DDBJ whole genome shotgun (WGS) entry which is preliminary data.</text>
</comment>
<feature type="compositionally biased region" description="Polar residues" evidence="6">
    <location>
        <begin position="507"/>
        <end position="522"/>
    </location>
</feature>
<evidence type="ECO:0000313" key="10">
    <source>
        <dbReference type="Proteomes" id="UP000825935"/>
    </source>
</evidence>
<keyword evidence="4" id="KW-0418">Kinase</keyword>
<keyword evidence="10" id="KW-1185">Reference proteome</keyword>
<keyword evidence="2" id="KW-0808">Transferase</keyword>
<dbReference type="Gene3D" id="1.10.510.10">
    <property type="entry name" value="Transferase(Phosphotransferase) domain 1"/>
    <property type="match status" value="1"/>
</dbReference>
<sequence>MDAAENGYTEVAETLSVISAGDYLCSTRFFYGRTLWEEVRVLPCIKTLWTILLLLFYTSNTSGVSGLGSISTIAVSYDGNGGGSVCAITQGRLQTVQCWSSLNISAVSVSPSEVPFSGISGGRGILCGLRADTGRPICWNINNFSSPRRLKNQAFHDIVAGDSLVCALSQGSSQVGDGSLVACWRNANVEASIPRQFFSSLSSGADFVCGLTFPNNTVQCWGNSKVNNPPNANFSSIQAGSVHACGITDAFNVQCWGDDTFGQLRVPNGRQFLSLALGERHSCGVDAFTRNVVCWGDDSLFKTSPPANLSFSAISAGDSFTCGVVFDNFSVVCWGSSFRNGTRLPLGEALPSACTTVPCDEKSYMQPSANSSSSSICSSAQSHVCIPCRVGCQSSFIQTAQCLSDHDISCGALPGIPSISSQPPASTPTTVVMVVTRNRLSKGLIVLLAFGAAGILCGLLTIGWCVWAKCCGPVGFMFDGSQGRVHHSPAAGLGDQPTLITMKRQRSSTSFMKRQRSSTSFMRRQRSSTSSVRSRGDITTGGAQAFTISEMTVATMGFSEENIIAVGSFGVVYKGMLADGREVAIKRREKESVANEKKMEEKESAFQSELEFLSRLHHKHLVSLVGFCNEEDERMLVYDYMPNGTLHDHLHGNNKAKGGNGALPWQMRVKIALEAARGVEYLHTYALPPIIHRDIKSSNILLDAAWCARVSDFGLSTRGPADNSHLSLMAAGTLGYMDPEYYRLQHLTIKSDVYSFGVVLLELLTGERAIHRQSHGPVNIVDYAIPKIEKHDLASVLDQRPGAPTPSELKAMESVARLAAQCVRLEGKERPTMTEIVAVLEEAMACSSNGQSRSQSLAVASLSNIPFDTNGAAPFEPLQEAFDTMTRPFESVRVEEMHFTLEGEGKGMSTFESDEAAGVNDPLSPDLLLLKTSEEDSRARIDDFQAASGSDEKHFPDVPSASDLGTASAEITTDTTYGGSGGAGSSNQ</sequence>
<dbReference type="GO" id="GO:0005524">
    <property type="term" value="F:ATP binding"/>
    <property type="evidence" value="ECO:0007669"/>
    <property type="project" value="UniProtKB-KW"/>
</dbReference>
<name>A0A8T2QMB3_CERRI</name>
<evidence type="ECO:0000313" key="9">
    <source>
        <dbReference type="EMBL" id="KAH7285069.1"/>
    </source>
</evidence>
<evidence type="ECO:0000256" key="3">
    <source>
        <dbReference type="ARBA" id="ARBA00022741"/>
    </source>
</evidence>
<evidence type="ECO:0000256" key="1">
    <source>
        <dbReference type="ARBA" id="ARBA00022527"/>
    </source>
</evidence>
<dbReference type="InterPro" id="IPR008271">
    <property type="entry name" value="Ser/Thr_kinase_AS"/>
</dbReference>
<dbReference type="Proteomes" id="UP000825935">
    <property type="component" value="Chromosome 33"/>
</dbReference>
<accession>A0A8T2QMB3</accession>
<dbReference type="SMART" id="SM00220">
    <property type="entry name" value="S_TKc"/>
    <property type="match status" value="1"/>
</dbReference>
<dbReference type="InterPro" id="IPR001245">
    <property type="entry name" value="Ser-Thr/Tyr_kinase_cat_dom"/>
</dbReference>
<proteinExistence type="predicted"/>
<dbReference type="InterPro" id="IPR000719">
    <property type="entry name" value="Prot_kinase_dom"/>
</dbReference>
<keyword evidence="7" id="KW-0472">Membrane</keyword>
<dbReference type="PANTHER" id="PTHR46146">
    <property type="entry name" value="SERINE/THREONINE-PROTEIN KINASE-LIKE PROTEIN CCR4"/>
    <property type="match status" value="1"/>
</dbReference>
<feature type="compositionally biased region" description="Polar residues" evidence="6">
    <location>
        <begin position="963"/>
        <end position="977"/>
    </location>
</feature>
<feature type="region of interest" description="Disordered" evidence="6">
    <location>
        <begin position="939"/>
        <end position="988"/>
    </location>
</feature>
<evidence type="ECO:0000256" key="7">
    <source>
        <dbReference type="SAM" id="Phobius"/>
    </source>
</evidence>
<dbReference type="FunFam" id="1.10.510.10:FF:000084">
    <property type="entry name" value="Wall-associated receptor kinase 2"/>
    <property type="match status" value="1"/>
</dbReference>
<evidence type="ECO:0000256" key="4">
    <source>
        <dbReference type="ARBA" id="ARBA00022777"/>
    </source>
</evidence>
<keyword evidence="3" id="KW-0547">Nucleotide-binding</keyword>
<dbReference type="CDD" id="cd14066">
    <property type="entry name" value="STKc_IRAK"/>
    <property type="match status" value="1"/>
</dbReference>
<dbReference type="SUPFAM" id="SSF56112">
    <property type="entry name" value="Protein kinase-like (PK-like)"/>
    <property type="match status" value="1"/>
</dbReference>
<organism evidence="9 10">
    <name type="scientific">Ceratopteris richardii</name>
    <name type="common">Triangle waterfern</name>
    <dbReference type="NCBI Taxonomy" id="49495"/>
    <lineage>
        <taxon>Eukaryota</taxon>
        <taxon>Viridiplantae</taxon>
        <taxon>Streptophyta</taxon>
        <taxon>Embryophyta</taxon>
        <taxon>Tracheophyta</taxon>
        <taxon>Polypodiopsida</taxon>
        <taxon>Polypodiidae</taxon>
        <taxon>Polypodiales</taxon>
        <taxon>Pteridineae</taxon>
        <taxon>Pteridaceae</taxon>
        <taxon>Parkerioideae</taxon>
        <taxon>Ceratopteris</taxon>
    </lineage>
</organism>
<gene>
    <name evidence="9" type="ORF">KP509_33G011200</name>
</gene>
<feature type="domain" description="Protein kinase" evidence="8">
    <location>
        <begin position="558"/>
        <end position="844"/>
    </location>
</feature>
<dbReference type="OrthoDB" id="61110at2759"/>
<dbReference type="GO" id="GO:0004674">
    <property type="term" value="F:protein serine/threonine kinase activity"/>
    <property type="evidence" value="ECO:0007669"/>
    <property type="project" value="UniProtKB-KW"/>
</dbReference>
<dbReference type="SUPFAM" id="SSF50985">
    <property type="entry name" value="RCC1/BLIP-II"/>
    <property type="match status" value="2"/>
</dbReference>
<keyword evidence="1" id="KW-0723">Serine/threonine-protein kinase</keyword>
<dbReference type="FunFam" id="3.30.200.20:FF:000039">
    <property type="entry name" value="receptor-like protein kinase FERONIA"/>
    <property type="match status" value="1"/>
</dbReference>
<evidence type="ECO:0000256" key="2">
    <source>
        <dbReference type="ARBA" id="ARBA00022679"/>
    </source>
</evidence>
<feature type="compositionally biased region" description="Gly residues" evidence="6">
    <location>
        <begin position="978"/>
        <end position="988"/>
    </location>
</feature>
<feature type="region of interest" description="Disordered" evidence="6">
    <location>
        <begin position="505"/>
        <end position="537"/>
    </location>
</feature>
<dbReference type="EMBL" id="CM035438">
    <property type="protein sequence ID" value="KAH7285067.1"/>
    <property type="molecule type" value="Genomic_DNA"/>
</dbReference>
<dbReference type="InterPro" id="IPR011009">
    <property type="entry name" value="Kinase-like_dom_sf"/>
</dbReference>
<keyword evidence="7" id="KW-0812">Transmembrane</keyword>
<keyword evidence="7" id="KW-1133">Transmembrane helix</keyword>
<keyword evidence="5" id="KW-0067">ATP-binding</keyword>
<dbReference type="PROSITE" id="PS50011">
    <property type="entry name" value="PROTEIN_KINASE_DOM"/>
    <property type="match status" value="1"/>
</dbReference>